<gene>
    <name evidence="2" type="ORF">PAPOLLO_LOCUS28080</name>
</gene>
<reference evidence="2" key="1">
    <citation type="submission" date="2021-04" db="EMBL/GenBank/DDBJ databases">
        <authorList>
            <person name="Tunstrom K."/>
        </authorList>
    </citation>
    <scope>NUCLEOTIDE SEQUENCE</scope>
</reference>
<feature type="compositionally biased region" description="Basic and acidic residues" evidence="1">
    <location>
        <begin position="55"/>
        <end position="69"/>
    </location>
</feature>
<protein>
    <submittedName>
        <fullName evidence="2">(apollo) hypothetical protein</fullName>
    </submittedName>
</protein>
<dbReference type="OrthoDB" id="10596047at2759"/>
<feature type="region of interest" description="Disordered" evidence="1">
    <location>
        <begin position="1"/>
        <end position="40"/>
    </location>
</feature>
<accession>A0A8S3YAM1</accession>
<keyword evidence="3" id="KW-1185">Reference proteome</keyword>
<evidence type="ECO:0000256" key="1">
    <source>
        <dbReference type="SAM" id="MobiDB-lite"/>
    </source>
</evidence>
<sequence length="80" mass="9444">MPRPRRSNLSQRSRTAIRQRNIASQLSHEERDTAREERRVSMERRRALICATQTQEEREAARETARLERSSSLSYRSTEG</sequence>
<organism evidence="2 3">
    <name type="scientific">Parnassius apollo</name>
    <name type="common">Apollo butterfly</name>
    <name type="synonym">Papilio apollo</name>
    <dbReference type="NCBI Taxonomy" id="110799"/>
    <lineage>
        <taxon>Eukaryota</taxon>
        <taxon>Metazoa</taxon>
        <taxon>Ecdysozoa</taxon>
        <taxon>Arthropoda</taxon>
        <taxon>Hexapoda</taxon>
        <taxon>Insecta</taxon>
        <taxon>Pterygota</taxon>
        <taxon>Neoptera</taxon>
        <taxon>Endopterygota</taxon>
        <taxon>Lepidoptera</taxon>
        <taxon>Glossata</taxon>
        <taxon>Ditrysia</taxon>
        <taxon>Papilionoidea</taxon>
        <taxon>Papilionidae</taxon>
        <taxon>Parnassiinae</taxon>
        <taxon>Parnassini</taxon>
        <taxon>Parnassius</taxon>
        <taxon>Parnassius</taxon>
    </lineage>
</organism>
<dbReference type="EMBL" id="CAJQZP010001706">
    <property type="protein sequence ID" value="CAG5059675.1"/>
    <property type="molecule type" value="Genomic_DNA"/>
</dbReference>
<name>A0A8S3YAM1_PARAO</name>
<evidence type="ECO:0000313" key="3">
    <source>
        <dbReference type="Proteomes" id="UP000691718"/>
    </source>
</evidence>
<feature type="compositionally biased region" description="Polar residues" evidence="1">
    <location>
        <begin position="7"/>
        <end position="26"/>
    </location>
</feature>
<dbReference type="Proteomes" id="UP000691718">
    <property type="component" value="Unassembled WGS sequence"/>
</dbReference>
<comment type="caution">
    <text evidence="2">The sequence shown here is derived from an EMBL/GenBank/DDBJ whole genome shotgun (WGS) entry which is preliminary data.</text>
</comment>
<feature type="region of interest" description="Disordered" evidence="1">
    <location>
        <begin position="52"/>
        <end position="80"/>
    </location>
</feature>
<feature type="compositionally biased region" description="Low complexity" evidence="1">
    <location>
        <begin position="70"/>
        <end position="80"/>
    </location>
</feature>
<evidence type="ECO:0000313" key="2">
    <source>
        <dbReference type="EMBL" id="CAG5059675.1"/>
    </source>
</evidence>
<feature type="compositionally biased region" description="Basic and acidic residues" evidence="1">
    <location>
        <begin position="27"/>
        <end position="40"/>
    </location>
</feature>
<dbReference type="AlphaFoldDB" id="A0A8S3YAM1"/>
<proteinExistence type="predicted"/>